<dbReference type="GO" id="GO:0035861">
    <property type="term" value="C:site of double-strand break"/>
    <property type="evidence" value="ECO:0007669"/>
    <property type="project" value="UniProtKB-ARBA"/>
</dbReference>
<dbReference type="EMBL" id="JAEMGP010000002">
    <property type="protein sequence ID" value="KAG5213823.1"/>
    <property type="molecule type" value="Genomic_DNA"/>
</dbReference>
<evidence type="ECO:0000256" key="8">
    <source>
        <dbReference type="ARBA" id="ARBA00022801"/>
    </source>
</evidence>
<dbReference type="SUPFAM" id="SSF49854">
    <property type="entry name" value="Spermadhesin, CUB domain"/>
    <property type="match status" value="1"/>
</dbReference>
<evidence type="ECO:0000256" key="5">
    <source>
        <dbReference type="ARBA" id="ARBA00022490"/>
    </source>
</evidence>
<evidence type="ECO:0000256" key="24">
    <source>
        <dbReference type="ARBA" id="ARBA00081068"/>
    </source>
</evidence>
<evidence type="ECO:0000256" key="28">
    <source>
        <dbReference type="SAM" id="SignalP"/>
    </source>
</evidence>
<dbReference type="PANTHER" id="PTHR22928:SF3">
    <property type="entry name" value="TELOMERE-ASSOCIATED PROTEIN RIF1"/>
    <property type="match status" value="1"/>
</dbReference>
<keyword evidence="15" id="KW-0131">Cell cycle</keyword>
<evidence type="ECO:0000256" key="20">
    <source>
        <dbReference type="ARBA" id="ARBA00069421"/>
    </source>
</evidence>
<evidence type="ECO:0000256" key="25">
    <source>
        <dbReference type="PROSITE-ProRule" id="PRU00059"/>
    </source>
</evidence>
<dbReference type="GO" id="GO:0007155">
    <property type="term" value="P:cell adhesion"/>
    <property type="evidence" value="ECO:0007669"/>
    <property type="project" value="UniProtKB-KW"/>
</dbReference>
<feature type="compositionally biased region" description="Basic and acidic residues" evidence="27">
    <location>
        <begin position="1391"/>
        <end position="1412"/>
    </location>
</feature>
<feature type="compositionally biased region" description="Basic and acidic residues" evidence="27">
    <location>
        <begin position="2037"/>
        <end position="2047"/>
    </location>
</feature>
<dbReference type="GO" id="GO:0016787">
    <property type="term" value="F:hydrolase activity"/>
    <property type="evidence" value="ECO:0007669"/>
    <property type="project" value="UniProtKB-KW"/>
</dbReference>
<keyword evidence="11 26" id="KW-1015">Disulfide bond</keyword>
<dbReference type="InterPro" id="IPR016186">
    <property type="entry name" value="C-type_lectin-like/link_sf"/>
</dbReference>
<evidence type="ECO:0000256" key="21">
    <source>
        <dbReference type="ARBA" id="ARBA00069597"/>
    </source>
</evidence>
<dbReference type="InterPro" id="IPR011989">
    <property type="entry name" value="ARM-like"/>
</dbReference>
<keyword evidence="14" id="KW-0539">Nucleus</keyword>
<evidence type="ECO:0000256" key="14">
    <source>
        <dbReference type="ARBA" id="ARBA00023242"/>
    </source>
</evidence>
<dbReference type="SUPFAM" id="SSF48371">
    <property type="entry name" value="ARM repeat"/>
    <property type="match status" value="1"/>
</dbReference>
<feature type="disulfide bond" evidence="26">
    <location>
        <begin position="82"/>
        <end position="103"/>
    </location>
</feature>
<comment type="function">
    <text evidence="16">Key regulator of TP53BP1 that plays a key role in the repair of double-strand DNA breaks (DSBs) in response to DNA damage: acts by promoting non-homologous end joining (NHEJ)-mediated repair of DSBs. In response to DNA damage, interacts with ATM-phosphorylated TP53BP1. Interaction with TP53BP1 leads to dissociate the interaction between NUDT16L1/TIRR and TP53BP1, thereby unmasking the tandem Tudor-like domain of TP53BP1 and allowing recruitment to DNA DSBs. Once recruited to DSBs, RIF1 and TP53BP1 act by promoting NHEJ-mediated repair of DSBs. In the same time, RIF1 and TP53BP1 specifically counteract the function of BRCA1 by blocking DSBs resection via homologous recombination (HR) during G1 phase. Also required for immunoglobulin class-switch recombination (CSR) during antibody genesis, a process that involves the generation of DNA DSBs. Promotes NHEJ of dysfunctional telomeres.</text>
</comment>
<comment type="subunit">
    <text evidence="19">Interacts (via Link domain) with inter-alpha-inhibitor (I-alpha-I) component bikunin. Interacts with ITIH2/HC2; this interaction is required for transesterification of the HC to hyaluronan. Interacts (via Link and CUB domains) with ITIH1. Chondroitin sulfate may be required for the stability of the complex. Interacts (via Link domain) with various C-X-C and C-C chemokines including PF4, CXCL8, CXCL11, CXCL12, CCL2, CCL7, CCL19, CCL21, and CCL27; this interaction interferes with chemokine binding to glycosaminoglycans. Interacts (primarily via Link domain) with BMP2; this interaction is inhibited by hyaluronan. Interacts (via both Link and CUB domains) with TNFSF11. Interacts (via CUB domain) with FN1 (via type III repeats 9-14); this interaction enhances fibronectin fibril assembly. TNFAIP6 may act as a bridging molecule between FN1 and THBS1.</text>
</comment>
<evidence type="ECO:0000256" key="17">
    <source>
        <dbReference type="ARBA" id="ARBA00061562"/>
    </source>
</evidence>
<dbReference type="PROSITE" id="PS01241">
    <property type="entry name" value="LINK_1"/>
    <property type="match status" value="1"/>
</dbReference>
<sequence>MIILIYLFVLLWEEAHGWGFKNGIFHNSIWLEQAAGVYHREARSGKYKLTYAEAKAVCEYEGGSLATYKQLEAARKIGFHVCAAGWMAKGRVGYPIVKPGPNCGFGKTGIIDYGIRLNRSERWDAYCYNPHAKECGGVFTDPKRIFKSPGFPNEYDDNQICYWHIRLKYGQRIHLSFLDFDLEDDPACLADYVEVYDSYDDVHGFVGRYCGDDLPEDIISTGNVMTLKFLSDASVTAGGFQIKYVTVDPLSKSTQGKNASTTNQLDFMTLNGMGGRLDGRLYVIKFKNAVEDNALLDKCWRSSYNFTAMGKRNMLPKWQYVQHTGSSIYIPLHREVCLFYSRALRGPPPPPSWSRTERAARGSKQPEPGKWSCGHVRVLQGSGGDDAGLSSVADMTAADQSPLAPLLETLEDPSASLGEQTDAYLTLTSRMTGEDGKEIITEIEKKLPQLFKVLKAHIASQNSELSSAALQALGFCLYNPKIASGLSEINIQELLSKLNDIVKSSDKNVRTRALWVISKQTFPTEVVGKVVSSIIDSLEIVFNRGEMHSAVVDYEALNVIIRLIEQAPVQMGEESIRWAKLVIPLLVHSAQKVHLRGATALEMGMPLLLQKQQEIASITEQLMTTKLLSELQKLFMSKNETYVLKLWPLFVKLLGKTLHRSGSFINSLLQLEELGFRSGAPMIKKIAFIAWKSLIDNFALNPEILCSAKRLKLLMQPLSSIHVRTETLALTKLEVWWYLLMRLGPHLPANFEQVCVPLIQSTISIDSNASPQGSSSRVATPGLNPVTPVHKGASPYGSPITPRMNLNSNFGMATIPSIQLLGLEMLLHFLLGPEVVSFAKQNKLILSLEPLEHPLISSSSFFSKHSNTLITAVHDSFVAVGKDASDVVINAIWKELISLVKSVIESGNKKERPGSEVLTLLLKSLESIVNSEVFPVLKTLVLMEITIKGLPQKVLGSPAYQVANMDILNGTPALFLIQLIFNNNLLECGVEDERFFLNLETLVGCVLSGPTSPLAFSDSVLNVINQNAKQLDNKEHLWRMWNIIVTPLTELINQTNEVNQGDALEHNFSAIYGALILPINHIFPAQKIPMVTMKTLLKTWSELYRAFARCAALVATAEENLCCEELSSKIMSSLEDEGLSNLLFLDRITHIITVMVDCIDFSPYNIKYQPKTKSPQRPTDWSKKKKEPLGKLASLIKLIVRVICSFHTLSLKEVHSDTLLTIGNSITSILSSVLGRISLPSMIRNIFATLTRPLALFYENSKFDEVPKVYSCMNSKLEKLLGEIIACLHVSYTGTYDSELLEQISPLLCIIFSHKNKQIRKQSAQFWNATFAKVTMLIYPEELKPILKQAKQKSLLLLPGLENVEIMEESSGPYSDTTENSQLNMKISGMERKSSGKRDSFLAQTKDTKDSMKPPAKLKLESSTPKAKCEMPLEEEKSTDFVFIPPEVKETKERILTEHQKEVLKTKRCDIPAMYNNLDVSQDTLFSQYSQEESMEISTLTEKSKEDSKMVFKEEQKENDIVVPQHVMENCGMDEHLEKASLLNNECGSIEETSPKIPSSNNDARKKALIASNKPTECASTTENPFGVPSSSVSNATISGAPLQPTSRRQSFITLEKFDGSENRPFSPSPLNSMSSTVIVKNNQEGMAKTDNPSKAKKREVALSKPDSEKTHGTKRSSRRSSKPEPIGSKKSKPLMRSEQEKSTQESVDGTIALENNPPGLSNQTECVLDNQVHLSESAVECEDTMLKSTVENTVLLENNTVEERALEINLESKENTPPAIITDQTVSEDSHIQVTPNQKTLRRSLRRRSEIAEPTTDSQDKENNHQKRERRKEEEKTPQKSLLHVKDDVLPKQKLISEQSVQENLVDKGNNLHEKAFGETSANAETDENRRKPDLENTKSEGDGVQDIVDKSSEKPVRGRTRYQTRRASQGLLSSIENSESDSSEAKEEGSKKKRSGKWKNKSSDSVDIEDQEEKMVQQECIKVENQAQGNPEVDNDIKSQICEKREESNTVTLQDSAVSPDLLQVYDDVLNTSEGKSKSNKDAEHSFSNPSVPESNLRTRNANKRLHKRDSIENSMGESSKIGTSDISLLSEKTLQTVECQHKRSRRVRRSKGCDCCGEKSQPQEKSFTELKDTENYDVKVNETEKTDVETPVSISEISKADLYSEVKLLDEHHSVNFHLDLKEENDTTNDSLIIPETELKENTTQSFLPSEMIKFKETSHRDSEEAISLESQEPSNKKCKTVDPNLDVSKDISLECFSLETKEEESEATPKEKLSTENIVIVESNAESNPEVVDAMELNIENDQSEASFSEQESVKTGIAEKEVTEENSERMDTPESLKVDEAVTEEFNSAADYSDNPTPVKGNAQVEISEQMTVGELGRGSDESDPGSSEEMNAEMKNCEKTVVGEVTTESDHVTETEEEDLTTTASLPVEAETKGLDTEVNSFVPDTLEMITEEGKVDPNKTETNIEPNKLEETQLDDNQMVVESNETLPEVHHTSEKVEEIPQPLTSETGVSGLISEDSNTSPQKLKDIDPLLMSANESPSGMHTRCVWSPLASPSTSILKRGLKRPQEDEISSPVHKVRRVSFADPIYQAGLADDIDRRCSIVRCHSSNSSLMVKSVRTSPTVQSKHNTTSAKGFLSPGSRSSKFKSSKKCLIAEMAKESVPCPTESVYPALVNCVAPVEIILPQITSNMWARGLGQLIRAKNIKTIGDLSTLTASEIKTLPIRSPKVSNVKKALRMYHEQQVKSRGLEEIPVFDISEKTINGMENKSVSPDEERLASDLIDPVALEAPLSKNLVAQISALALQLDSEDLYNYSGSQLFEMHEKLGSMANSIIKNLQSRWRSPAHENSF</sequence>
<dbReference type="PROSITE" id="PS01180">
    <property type="entry name" value="CUB"/>
    <property type="match status" value="1"/>
</dbReference>
<keyword evidence="4" id="KW-0158">Chromosome</keyword>
<feature type="region of interest" description="Disordered" evidence="27">
    <location>
        <begin position="2623"/>
        <end position="2646"/>
    </location>
</feature>
<keyword evidence="13" id="KW-0206">Cytoskeleton</keyword>
<evidence type="ECO:0000259" key="30">
    <source>
        <dbReference type="PROSITE" id="PS50963"/>
    </source>
</evidence>
<evidence type="ECO:0000256" key="23">
    <source>
        <dbReference type="ARBA" id="ARBA00077619"/>
    </source>
</evidence>
<dbReference type="Pfam" id="PF00431">
    <property type="entry name" value="CUB"/>
    <property type="match status" value="1"/>
</dbReference>
<feature type="domain" description="CUB" evidence="29">
    <location>
        <begin position="135"/>
        <end position="247"/>
    </location>
</feature>
<evidence type="ECO:0000256" key="12">
    <source>
        <dbReference type="ARBA" id="ARBA00023204"/>
    </source>
</evidence>
<gene>
    <name evidence="31" type="ORF">JEQ12_009609</name>
</gene>
<accession>A0A836AGC2</accession>
<dbReference type="Gene3D" id="1.25.10.10">
    <property type="entry name" value="Leucine-rich Repeat Variant"/>
    <property type="match status" value="1"/>
</dbReference>
<dbReference type="GO" id="GO:0005634">
    <property type="term" value="C:nucleus"/>
    <property type="evidence" value="ECO:0007669"/>
    <property type="project" value="UniProtKB-SubCell"/>
</dbReference>
<dbReference type="SMART" id="SM00042">
    <property type="entry name" value="CUB"/>
    <property type="match status" value="1"/>
</dbReference>
<evidence type="ECO:0000256" key="1">
    <source>
        <dbReference type="ARBA" id="ARBA00004123"/>
    </source>
</evidence>
<feature type="signal peptide" evidence="28">
    <location>
        <begin position="1"/>
        <end position="17"/>
    </location>
</feature>
<dbReference type="GO" id="GO:0005819">
    <property type="term" value="C:spindle"/>
    <property type="evidence" value="ECO:0007669"/>
    <property type="project" value="UniProtKB-SubCell"/>
</dbReference>
<feature type="chain" id="PRO_5032673313" description="Telomere-associated protein RIF1" evidence="28">
    <location>
        <begin position="18"/>
        <end position="2856"/>
    </location>
</feature>
<evidence type="ECO:0000256" key="7">
    <source>
        <dbReference type="ARBA" id="ARBA00022763"/>
    </source>
</evidence>
<feature type="compositionally biased region" description="Basic and acidic residues" evidence="27">
    <location>
        <begin position="1888"/>
        <end position="1918"/>
    </location>
</feature>
<organism evidence="31 32">
    <name type="scientific">Ovis aries</name>
    <name type="common">Sheep</name>
    <dbReference type="NCBI Taxonomy" id="9940"/>
    <lineage>
        <taxon>Eukaryota</taxon>
        <taxon>Metazoa</taxon>
        <taxon>Chordata</taxon>
        <taxon>Craniata</taxon>
        <taxon>Vertebrata</taxon>
        <taxon>Euteleostomi</taxon>
        <taxon>Mammalia</taxon>
        <taxon>Eutheria</taxon>
        <taxon>Laurasiatheria</taxon>
        <taxon>Artiodactyla</taxon>
        <taxon>Ruminantia</taxon>
        <taxon>Pecora</taxon>
        <taxon>Bovidae</taxon>
        <taxon>Caprinae</taxon>
        <taxon>Ovis</taxon>
    </lineage>
</organism>
<dbReference type="GO" id="GO:2001034">
    <property type="term" value="P:positive regulation of double-strand break repair via nonhomologous end joining"/>
    <property type="evidence" value="ECO:0007669"/>
    <property type="project" value="UniProtKB-ARBA"/>
</dbReference>
<evidence type="ECO:0000256" key="4">
    <source>
        <dbReference type="ARBA" id="ARBA00022454"/>
    </source>
</evidence>
<dbReference type="Proteomes" id="UP000664991">
    <property type="component" value="Unassembled WGS sequence"/>
</dbReference>
<dbReference type="GO" id="GO:0006281">
    <property type="term" value="P:DNA repair"/>
    <property type="evidence" value="ECO:0007669"/>
    <property type="project" value="UniProtKB-KW"/>
</dbReference>
<evidence type="ECO:0000256" key="16">
    <source>
        <dbReference type="ARBA" id="ARBA00053654"/>
    </source>
</evidence>
<comment type="subunit">
    <text evidence="18">Interacts with TP53BP1 (when phosphorylated by ATM). May interact with TRF2. Interacts with SHLD2. Interacts with ERCC6 (via WHD region). Interacts with ASTE1.</text>
</comment>
<evidence type="ECO:0000313" key="32">
    <source>
        <dbReference type="Proteomes" id="UP000664991"/>
    </source>
</evidence>
<dbReference type="FunFam" id="3.10.100.10:FF:000001">
    <property type="entry name" value="Hyaluronan proteoglycan link protein 1"/>
    <property type="match status" value="1"/>
</dbReference>
<evidence type="ECO:0000256" key="3">
    <source>
        <dbReference type="ARBA" id="ARBA00004574"/>
    </source>
</evidence>
<evidence type="ECO:0000256" key="9">
    <source>
        <dbReference type="ARBA" id="ARBA00022889"/>
    </source>
</evidence>
<keyword evidence="9" id="KW-0130">Cell adhesion</keyword>
<feature type="region of interest" description="Disordered" evidence="27">
    <location>
        <begin position="1786"/>
        <end position="2085"/>
    </location>
</feature>
<evidence type="ECO:0000256" key="6">
    <source>
        <dbReference type="ARBA" id="ARBA00022553"/>
    </source>
</evidence>
<dbReference type="Gene3D" id="3.10.100.10">
    <property type="entry name" value="Mannose-Binding Protein A, subunit A"/>
    <property type="match status" value="1"/>
</dbReference>
<dbReference type="PRINTS" id="PR01265">
    <property type="entry name" value="LINKMODULE"/>
</dbReference>
<dbReference type="InterPro" id="IPR022031">
    <property type="entry name" value="Rif1_N"/>
</dbReference>
<dbReference type="InterPro" id="IPR000538">
    <property type="entry name" value="Link_dom"/>
</dbReference>
<evidence type="ECO:0000256" key="18">
    <source>
        <dbReference type="ARBA" id="ARBA00062353"/>
    </source>
</evidence>
<keyword evidence="6" id="KW-0597">Phosphoprotein</keyword>
<dbReference type="GO" id="GO:0000723">
    <property type="term" value="P:telomere maintenance"/>
    <property type="evidence" value="ECO:0007669"/>
    <property type="project" value="TreeGrafter"/>
</dbReference>
<feature type="region of interest" description="Disordered" evidence="27">
    <location>
        <begin position="1391"/>
        <end position="1432"/>
    </location>
</feature>
<proteinExistence type="inferred from homology"/>
<feature type="region of interest" description="Disordered" evidence="27">
    <location>
        <begin position="2307"/>
        <end position="2340"/>
    </location>
</feature>
<dbReference type="Pfam" id="PF00193">
    <property type="entry name" value="Xlink"/>
    <property type="match status" value="1"/>
</dbReference>
<feature type="compositionally biased region" description="Polar residues" evidence="27">
    <location>
        <begin position="2075"/>
        <end position="2085"/>
    </location>
</feature>
<dbReference type="InterPro" id="IPR016187">
    <property type="entry name" value="CTDL_fold"/>
</dbReference>
<dbReference type="CDD" id="cd03515">
    <property type="entry name" value="Link_domain_TSG_6_like"/>
    <property type="match status" value="1"/>
</dbReference>
<evidence type="ECO:0000256" key="26">
    <source>
        <dbReference type="PROSITE-ProRule" id="PRU00323"/>
    </source>
</evidence>
<feature type="compositionally biased region" description="Basic and acidic residues" evidence="27">
    <location>
        <begin position="1819"/>
        <end position="1852"/>
    </location>
</feature>
<keyword evidence="7" id="KW-0227">DNA damage</keyword>
<feature type="region of interest" description="Disordered" evidence="27">
    <location>
        <begin position="1643"/>
        <end position="1723"/>
    </location>
</feature>
<comment type="caution">
    <text evidence="25">Lacks conserved residue(s) required for the propagation of feature annotation.</text>
</comment>
<feature type="compositionally biased region" description="Basic residues" evidence="27">
    <location>
        <begin position="1953"/>
        <end position="1962"/>
    </location>
</feature>
<dbReference type="PROSITE" id="PS50963">
    <property type="entry name" value="LINK_2"/>
    <property type="match status" value="1"/>
</dbReference>
<evidence type="ECO:0000313" key="31">
    <source>
        <dbReference type="EMBL" id="KAG5213823.1"/>
    </source>
</evidence>
<comment type="caution">
    <text evidence="31">The sequence shown here is derived from an EMBL/GenBank/DDBJ whole genome shotgun (WGS) entry which is preliminary data.</text>
</comment>
<dbReference type="FunFam" id="2.60.120.290:FF:000005">
    <property type="entry name" value="Procollagen C-endopeptidase enhancer 1"/>
    <property type="match status" value="1"/>
</dbReference>
<dbReference type="SMART" id="SM00445">
    <property type="entry name" value="LINK"/>
    <property type="match status" value="1"/>
</dbReference>
<evidence type="ECO:0000256" key="2">
    <source>
        <dbReference type="ARBA" id="ARBA00004186"/>
    </source>
</evidence>
<feature type="compositionally biased region" description="Polar residues" evidence="27">
    <location>
        <begin position="1786"/>
        <end position="1800"/>
    </location>
</feature>
<dbReference type="InterPro" id="IPR035914">
    <property type="entry name" value="Sperma_CUB_dom_sf"/>
</dbReference>
<protein>
    <recommendedName>
        <fullName evidence="20">Telomere-associated protein RIF1</fullName>
    </recommendedName>
    <alternativeName>
        <fullName evidence="23">Rap1-interacting factor 1 homolog</fullName>
    </alternativeName>
    <alternativeName>
        <fullName evidence="24">TNF-stimulated gene 6 protein</fullName>
    </alternativeName>
    <alternativeName>
        <fullName evidence="22">Tumor necrosis factor alpha-induced protein 6</fullName>
    </alternativeName>
    <alternativeName>
        <fullName evidence="21">Tumor necrosis factor-inducible gene 6 protein</fullName>
    </alternativeName>
</protein>
<dbReference type="CDD" id="cd00041">
    <property type="entry name" value="CUB"/>
    <property type="match status" value="1"/>
</dbReference>
<feature type="domain" description="Link" evidence="30">
    <location>
        <begin position="36"/>
        <end position="129"/>
    </location>
</feature>
<dbReference type="GO" id="GO:0005540">
    <property type="term" value="F:hyaluronic acid binding"/>
    <property type="evidence" value="ECO:0007669"/>
    <property type="project" value="InterPro"/>
</dbReference>
<keyword evidence="12" id="KW-0234">DNA repair</keyword>
<keyword evidence="8" id="KW-0378">Hydrolase</keyword>
<dbReference type="GO" id="GO:2000042">
    <property type="term" value="P:negative regulation of double-strand break repair via homologous recombination"/>
    <property type="evidence" value="ECO:0007669"/>
    <property type="project" value="UniProtKB-ARBA"/>
</dbReference>
<dbReference type="SUPFAM" id="SSF56436">
    <property type="entry name" value="C-type lectin-like"/>
    <property type="match status" value="1"/>
</dbReference>
<feature type="disulfide bond" evidence="26">
    <location>
        <begin position="58"/>
        <end position="127"/>
    </location>
</feature>
<feature type="compositionally biased region" description="Basic and acidic residues" evidence="27">
    <location>
        <begin position="1659"/>
        <end position="1672"/>
    </location>
</feature>
<feature type="compositionally biased region" description="Basic and acidic residues" evidence="27">
    <location>
        <begin position="1997"/>
        <end position="2010"/>
    </location>
</feature>
<evidence type="ECO:0000259" key="29">
    <source>
        <dbReference type="PROSITE" id="PS01180"/>
    </source>
</evidence>
<dbReference type="CDD" id="cd14267">
    <property type="entry name" value="Rif1_CTD_C-II_like"/>
    <property type="match status" value="1"/>
</dbReference>
<feature type="region of interest" description="Disordered" evidence="27">
    <location>
        <begin position="2376"/>
        <end position="2398"/>
    </location>
</feature>
<dbReference type="PANTHER" id="PTHR22928">
    <property type="entry name" value="TELOMERE-ASSOCIATED PROTEIN RIF1"/>
    <property type="match status" value="1"/>
</dbReference>
<feature type="compositionally biased region" description="Basic and acidic residues" evidence="27">
    <location>
        <begin position="2322"/>
        <end position="2340"/>
    </location>
</feature>
<feature type="region of interest" description="Disordered" evidence="27">
    <location>
        <begin position="2219"/>
        <end position="2245"/>
    </location>
</feature>
<dbReference type="FunFam" id="1.25.10.10:FF:000255">
    <property type="entry name" value="Telomere-associated protein RIF1 isoform 1"/>
    <property type="match status" value="1"/>
</dbReference>
<reference evidence="31 32" key="1">
    <citation type="submission" date="2020-12" db="EMBL/GenBank/DDBJ databases">
        <title>De novo assembly of Tibetan sheep genome.</title>
        <authorList>
            <person name="Li X."/>
        </authorList>
    </citation>
    <scope>NUCLEOTIDE SEQUENCE [LARGE SCALE GENOMIC DNA]</scope>
    <source>
        <tissue evidence="31">Heart</tissue>
    </source>
</reference>
<dbReference type="Pfam" id="PF12231">
    <property type="entry name" value="Rif1_N"/>
    <property type="match status" value="1"/>
</dbReference>
<evidence type="ECO:0000256" key="27">
    <source>
        <dbReference type="SAM" id="MobiDB-lite"/>
    </source>
</evidence>
<evidence type="ECO:0000256" key="10">
    <source>
        <dbReference type="ARBA" id="ARBA00022895"/>
    </source>
</evidence>
<keyword evidence="28" id="KW-0732">Signal</keyword>
<evidence type="ECO:0000256" key="15">
    <source>
        <dbReference type="ARBA" id="ARBA00023306"/>
    </source>
</evidence>
<evidence type="ECO:0000256" key="13">
    <source>
        <dbReference type="ARBA" id="ARBA00023212"/>
    </source>
</evidence>
<dbReference type="InterPro" id="IPR000859">
    <property type="entry name" value="CUB_dom"/>
</dbReference>
<comment type="subcellular location">
    <subcellularLocation>
        <location evidence="3">Chromosome</location>
        <location evidence="3">Telomere</location>
    </subcellularLocation>
    <subcellularLocation>
        <location evidence="2">Cytoplasm</location>
        <location evidence="2">Cytoskeleton</location>
        <location evidence="2">Spindle</location>
    </subcellularLocation>
    <subcellularLocation>
        <location evidence="1">Nucleus</location>
    </subcellularLocation>
</comment>
<keyword evidence="5" id="KW-0963">Cytoplasm</keyword>
<name>A0A836AGC2_SHEEP</name>
<feature type="region of interest" description="Disordered" evidence="27">
    <location>
        <begin position="347"/>
        <end position="373"/>
    </location>
</feature>
<evidence type="ECO:0000256" key="19">
    <source>
        <dbReference type="ARBA" id="ARBA00064571"/>
    </source>
</evidence>
<evidence type="ECO:0000256" key="22">
    <source>
        <dbReference type="ARBA" id="ARBA00077610"/>
    </source>
</evidence>
<dbReference type="GO" id="GO:0140445">
    <property type="term" value="C:chromosome, telomeric repeat region"/>
    <property type="evidence" value="ECO:0007669"/>
    <property type="project" value="TreeGrafter"/>
</dbReference>
<comment type="similarity">
    <text evidence="17">Belongs to the RIF1 family.</text>
</comment>
<dbReference type="InterPro" id="IPR016024">
    <property type="entry name" value="ARM-type_fold"/>
</dbReference>
<feature type="region of interest" description="Disordered" evidence="27">
    <location>
        <begin position="1573"/>
        <end position="1609"/>
    </location>
</feature>
<keyword evidence="10" id="KW-0779">Telomere</keyword>
<dbReference type="Gene3D" id="2.60.120.290">
    <property type="entry name" value="Spermadhesin, CUB domain"/>
    <property type="match status" value="1"/>
</dbReference>
<feature type="compositionally biased region" description="Polar residues" evidence="27">
    <location>
        <begin position="2623"/>
        <end position="2639"/>
    </location>
</feature>
<evidence type="ECO:0000256" key="11">
    <source>
        <dbReference type="ARBA" id="ARBA00023157"/>
    </source>
</evidence>
<feature type="compositionally biased region" description="Polar residues" evidence="27">
    <location>
        <begin position="2048"/>
        <end position="2062"/>
    </location>
</feature>